<dbReference type="Gene3D" id="1.25.40.10">
    <property type="entry name" value="Tetratricopeptide repeat domain"/>
    <property type="match status" value="2"/>
</dbReference>
<dbReference type="OrthoDB" id="3210382at2"/>
<feature type="compositionally biased region" description="Low complexity" evidence="2">
    <location>
        <begin position="466"/>
        <end position="482"/>
    </location>
</feature>
<dbReference type="Pfam" id="PF13374">
    <property type="entry name" value="TPR_10"/>
    <property type="match status" value="1"/>
</dbReference>
<dbReference type="InterPro" id="IPR001387">
    <property type="entry name" value="Cro/C1-type_HTH"/>
</dbReference>
<feature type="region of interest" description="Disordered" evidence="2">
    <location>
        <begin position="191"/>
        <end position="234"/>
    </location>
</feature>
<dbReference type="PANTHER" id="PTHR46082:SF6">
    <property type="entry name" value="AAA+ ATPASE DOMAIN-CONTAINING PROTEIN-RELATED"/>
    <property type="match status" value="1"/>
</dbReference>
<dbReference type="InterPro" id="IPR011990">
    <property type="entry name" value="TPR-like_helical_dom_sf"/>
</dbReference>
<dbReference type="InterPro" id="IPR027417">
    <property type="entry name" value="P-loop_NTPase"/>
</dbReference>
<evidence type="ECO:0000313" key="3">
    <source>
        <dbReference type="EMBL" id="SNQ45663.1"/>
    </source>
</evidence>
<evidence type="ECO:0000313" key="4">
    <source>
        <dbReference type="Proteomes" id="UP000234331"/>
    </source>
</evidence>
<proteinExistence type="predicted"/>
<dbReference type="AlphaFoldDB" id="A0A2I2KJ20"/>
<name>A0A2I2KJ20_9ACTN</name>
<dbReference type="EMBL" id="FZMO01000010">
    <property type="protein sequence ID" value="SNQ45663.1"/>
    <property type="molecule type" value="Genomic_DNA"/>
</dbReference>
<dbReference type="InterPro" id="IPR019734">
    <property type="entry name" value="TPR_rpt"/>
</dbReference>
<dbReference type="CDD" id="cd00093">
    <property type="entry name" value="HTH_XRE"/>
    <property type="match status" value="1"/>
</dbReference>
<dbReference type="PANTHER" id="PTHR46082">
    <property type="entry name" value="ATP/GTP-BINDING PROTEIN-RELATED"/>
    <property type="match status" value="1"/>
</dbReference>
<accession>A0A2I2KJ20</accession>
<dbReference type="Proteomes" id="UP000234331">
    <property type="component" value="Unassembled WGS sequence"/>
</dbReference>
<keyword evidence="1" id="KW-0802">TPR repeat</keyword>
<dbReference type="PRINTS" id="PR00364">
    <property type="entry name" value="DISEASERSIST"/>
</dbReference>
<dbReference type="Gene3D" id="3.40.50.300">
    <property type="entry name" value="P-loop containing nucleotide triphosphate hydrolases"/>
    <property type="match status" value="1"/>
</dbReference>
<dbReference type="SUPFAM" id="SSF52540">
    <property type="entry name" value="P-loop containing nucleoside triphosphate hydrolases"/>
    <property type="match status" value="1"/>
</dbReference>
<sequence>MSDEIDLDAIMSCRDFGRALTGVRERARLSVRAVARAVNQPSSTVGGYFSGTHLPGLQPPDLVRDMVRVCGVTDQRELDRWERTWLRVRRNRRAGEHGPRPGAATPTDPPSAPISPTARRPAFGQAASDRAASDRAASDRAASDHAAPDPGHGDLGAALTITPPERRLDRLPAIHGRADILDVLAAHLPSPIATPDGANPDGATPDSATPDSAVSHGTARHGTAPDVRDGSSGPVHVVHGMGGVGKSTIALELAVRARRAGVRTWWISAARPGAVLAGMTALAVELGASLDQRSRGSLPDLVWRLLVDLDHPWLMILDNADDLADLAPTGGDVLDGTGWLRPVPGGRGLVVVTTRDGTAWSTGAGDHQSPPWVRCHRLRPLEPSDAGQVLIDLAGPGAGARASAEDLARRLGGLPLALALAGRYLVQTRRLPAPFAAEVPRTFTDYLRALRVTGPTSVLPDFDGMAAPGDPGTAGTAAPEAGAGAGAGAWTGERPTDAADRDRERALVGPTWELSLTLLAAQGRPRARPLLTLLACLGADPIPIELLDPAVLASSPLLPGLRATELWSLLGVLAGHGLLDHIITPADDEPVHLLWLHPLVRDSLGRAAQLSGQVEDYLETVTALLVRAIREPDPRDPRAWPRWSRLRGHADAGLAMLRARRRWGLATLTESRLPPDLLVPATVAARHLRATGRLAEAAAAYEAVLAEGRRLFDGDHADILSIAHDLCRVRAAQGRPAEAEAGLRVVLDDRLRLLGQEHPDTLTTLHYLGRALHETGRHDEALELFTRTLDLRERILGRGHRDTLTTRNNIGNVLAAQGQWVEADETLRSVWRERTALLGPEHPATLVTRQHLARLDHARGAHDRASDTAAGLVASCRQVLGPDHPRTLAAIGLLGEIEGRRGRLEPLRDGLTDAHRRSERVLGPGHATTRTLRRLAESRVTDPGPAS</sequence>
<gene>
    <name evidence="3" type="ORF">FRACA_1070005</name>
</gene>
<feature type="repeat" description="TPR" evidence="1">
    <location>
        <begin position="762"/>
        <end position="795"/>
    </location>
</feature>
<keyword evidence="4" id="KW-1185">Reference proteome</keyword>
<reference evidence="3 4" key="1">
    <citation type="submission" date="2017-06" db="EMBL/GenBank/DDBJ databases">
        <authorList>
            <person name="Kim H.J."/>
            <person name="Triplett B.A."/>
        </authorList>
    </citation>
    <scope>NUCLEOTIDE SEQUENCE [LARGE SCALE GENOMIC DNA]</scope>
    <source>
        <strain evidence="3">FRACA_ARgP5</strain>
    </source>
</reference>
<dbReference type="Pfam" id="PF13424">
    <property type="entry name" value="TPR_12"/>
    <property type="match status" value="1"/>
</dbReference>
<feature type="region of interest" description="Disordered" evidence="2">
    <location>
        <begin position="466"/>
        <end position="498"/>
    </location>
</feature>
<dbReference type="Pfam" id="PF13560">
    <property type="entry name" value="HTH_31"/>
    <property type="match status" value="1"/>
</dbReference>
<organism evidence="3 4">
    <name type="scientific">Frankia canadensis</name>
    <dbReference type="NCBI Taxonomy" id="1836972"/>
    <lineage>
        <taxon>Bacteria</taxon>
        <taxon>Bacillati</taxon>
        <taxon>Actinomycetota</taxon>
        <taxon>Actinomycetes</taxon>
        <taxon>Frankiales</taxon>
        <taxon>Frankiaceae</taxon>
        <taxon>Frankia</taxon>
    </lineage>
</organism>
<feature type="compositionally biased region" description="Basic and acidic residues" evidence="2">
    <location>
        <begin position="131"/>
        <end position="147"/>
    </location>
</feature>
<feature type="region of interest" description="Disordered" evidence="2">
    <location>
        <begin position="92"/>
        <end position="163"/>
    </location>
</feature>
<dbReference type="RefSeq" id="WP_101829812.1">
    <property type="nucleotide sequence ID" value="NZ_FZMO01000010.1"/>
</dbReference>
<protein>
    <submittedName>
        <fullName evidence="3">Uncharacterized protein</fullName>
    </submittedName>
</protein>
<dbReference type="PROSITE" id="PS50005">
    <property type="entry name" value="TPR"/>
    <property type="match status" value="1"/>
</dbReference>
<dbReference type="SUPFAM" id="SSF48452">
    <property type="entry name" value="TPR-like"/>
    <property type="match status" value="1"/>
</dbReference>
<dbReference type="InterPro" id="IPR053137">
    <property type="entry name" value="NLR-like"/>
</dbReference>
<evidence type="ECO:0000256" key="2">
    <source>
        <dbReference type="SAM" id="MobiDB-lite"/>
    </source>
</evidence>
<evidence type="ECO:0000256" key="1">
    <source>
        <dbReference type="PROSITE-ProRule" id="PRU00339"/>
    </source>
</evidence>